<keyword evidence="17 21" id="KW-0170">Cobalt</keyword>
<dbReference type="Pfam" id="PF02574">
    <property type="entry name" value="S-methyl_trans"/>
    <property type="match status" value="1"/>
</dbReference>
<evidence type="ECO:0000313" key="32">
    <source>
        <dbReference type="Proteomes" id="UP000319516"/>
    </source>
</evidence>
<dbReference type="FunFam" id="1.10.1240.10:FF:000001">
    <property type="entry name" value="Methionine synthase"/>
    <property type="match status" value="1"/>
</dbReference>
<proteinExistence type="inferred from homology"/>
<keyword evidence="9 21" id="KW-0028">Amino-acid biosynthesis</keyword>
<feature type="binding site" evidence="23">
    <location>
        <position position="1127"/>
    </location>
    <ligand>
        <name>S-adenosyl-L-methionine</name>
        <dbReference type="ChEBI" id="CHEBI:59789"/>
    </ligand>
</feature>
<dbReference type="InterPro" id="IPR000489">
    <property type="entry name" value="Pterin-binding_dom"/>
</dbReference>
<evidence type="ECO:0000256" key="5">
    <source>
        <dbReference type="ARBA" id="ARBA00010398"/>
    </source>
</evidence>
<evidence type="ECO:0000256" key="3">
    <source>
        <dbReference type="ARBA" id="ARBA00001956"/>
    </source>
</evidence>
<dbReference type="OrthoDB" id="9803687at2"/>
<dbReference type="InterPro" id="IPR033706">
    <property type="entry name" value="Met_synthase_B12-bd"/>
</dbReference>
<dbReference type="PROSITE" id="PS51337">
    <property type="entry name" value="B12_BINDING_NTER"/>
    <property type="match status" value="1"/>
</dbReference>
<feature type="binding site" evidence="22 24">
    <location>
        <position position="247"/>
    </location>
    <ligand>
        <name>Zn(2+)</name>
        <dbReference type="ChEBI" id="CHEBI:29105"/>
    </ligand>
</feature>
<evidence type="ECO:0000313" key="31">
    <source>
        <dbReference type="EMBL" id="TQL49802.1"/>
    </source>
</evidence>
<dbReference type="InterPro" id="IPR037010">
    <property type="entry name" value="VitB12-dep_Met_synth_activ_sf"/>
</dbReference>
<keyword evidence="10 21" id="KW-0846">Cobalamin</keyword>
<dbReference type="InterPro" id="IPR011822">
    <property type="entry name" value="MetH"/>
</dbReference>
<dbReference type="RefSeq" id="WP_141784017.1">
    <property type="nucleotide sequence ID" value="NZ_BAAAIK010000003.1"/>
</dbReference>
<evidence type="ECO:0000256" key="19">
    <source>
        <dbReference type="ARBA" id="ARBA00031040"/>
    </source>
</evidence>
<dbReference type="Gene3D" id="3.40.50.280">
    <property type="entry name" value="Cobalamin-binding domain"/>
    <property type="match status" value="1"/>
</dbReference>
<dbReference type="PROSITE" id="PS50970">
    <property type="entry name" value="HCY"/>
    <property type="match status" value="1"/>
</dbReference>
<keyword evidence="11 21" id="KW-0808">Transferase</keyword>
<keyword evidence="12 21" id="KW-0949">S-adenosyl-L-methionine</keyword>
<name>A0A542YNW4_9MICO</name>
<dbReference type="Gene3D" id="3.10.196.10">
    <property type="entry name" value="Vitamin B12-dependent methionine synthase, activation domain"/>
    <property type="match status" value="1"/>
</dbReference>
<dbReference type="PIRSF" id="PIRSF000381">
    <property type="entry name" value="MetH"/>
    <property type="match status" value="1"/>
</dbReference>
<dbReference type="GO" id="GO:0046653">
    <property type="term" value="P:tetrahydrofolate metabolic process"/>
    <property type="evidence" value="ECO:0007669"/>
    <property type="project" value="TreeGrafter"/>
</dbReference>
<evidence type="ECO:0000256" key="17">
    <source>
        <dbReference type="ARBA" id="ARBA00023285"/>
    </source>
</evidence>
<feature type="binding site" evidence="23">
    <location>
        <position position="805"/>
    </location>
    <ligand>
        <name>methylcob(III)alamin</name>
        <dbReference type="ChEBI" id="CHEBI:28115"/>
    </ligand>
</feature>
<dbReference type="Gene3D" id="3.20.20.330">
    <property type="entry name" value="Homocysteine-binding-like domain"/>
    <property type="match status" value="1"/>
</dbReference>
<feature type="domain" description="Pterin-binding" evidence="27">
    <location>
        <begin position="356"/>
        <end position="617"/>
    </location>
</feature>
<evidence type="ECO:0000256" key="6">
    <source>
        <dbReference type="ARBA" id="ARBA00012032"/>
    </source>
</evidence>
<dbReference type="SUPFAM" id="SSF82282">
    <property type="entry name" value="Homocysteine S-methyltransferase"/>
    <property type="match status" value="1"/>
</dbReference>
<dbReference type="InterPro" id="IPR006158">
    <property type="entry name" value="Cobalamin-bd"/>
</dbReference>
<evidence type="ECO:0000256" key="23">
    <source>
        <dbReference type="PIRSR" id="PIRSR000381-2"/>
    </source>
</evidence>
<evidence type="ECO:0000259" key="29">
    <source>
        <dbReference type="PROSITE" id="PS51332"/>
    </source>
</evidence>
<evidence type="ECO:0000256" key="7">
    <source>
        <dbReference type="ARBA" id="ARBA00013998"/>
    </source>
</evidence>
<keyword evidence="13 21" id="KW-0479">Metal-binding</keyword>
<dbReference type="NCBIfam" id="NF007024">
    <property type="entry name" value="PRK09490.1"/>
    <property type="match status" value="1"/>
</dbReference>
<evidence type="ECO:0000256" key="10">
    <source>
        <dbReference type="ARBA" id="ARBA00022628"/>
    </source>
</evidence>
<keyword evidence="16 21" id="KW-0486">Methionine biosynthesis</keyword>
<evidence type="ECO:0000259" key="27">
    <source>
        <dbReference type="PROSITE" id="PS50972"/>
    </source>
</evidence>
<evidence type="ECO:0000256" key="18">
    <source>
        <dbReference type="ARBA" id="ARBA00025552"/>
    </source>
</evidence>
<dbReference type="PROSITE" id="PS51332">
    <property type="entry name" value="B12_BINDING"/>
    <property type="match status" value="1"/>
</dbReference>
<comment type="function">
    <text evidence="18 21">Catalyzes the transfer of a methyl group from methyl-cobalamin to homocysteine, yielding enzyme-bound cob(I)alamin and methionine. Subsequently, remethylates the cofactor using methyltetrahydrofolate.</text>
</comment>
<accession>A0A542YNW4</accession>
<comment type="caution">
    <text evidence="31">The sequence shown here is derived from an EMBL/GenBank/DDBJ whole genome shotgun (WGS) entry which is preliminary data.</text>
</comment>
<feature type="binding site" evidence="22 24">
    <location>
        <position position="310"/>
    </location>
    <ligand>
        <name>Zn(2+)</name>
        <dbReference type="ChEBI" id="CHEBI:29105"/>
    </ligand>
</feature>
<dbReference type="GO" id="GO:0050667">
    <property type="term" value="P:homocysteine metabolic process"/>
    <property type="evidence" value="ECO:0007669"/>
    <property type="project" value="TreeGrafter"/>
</dbReference>
<dbReference type="Pfam" id="PF00809">
    <property type="entry name" value="Pterin_bind"/>
    <property type="match status" value="1"/>
</dbReference>
<evidence type="ECO:0000256" key="15">
    <source>
        <dbReference type="ARBA" id="ARBA00022833"/>
    </source>
</evidence>
<dbReference type="NCBIfam" id="TIGR02082">
    <property type="entry name" value="metH"/>
    <property type="match status" value="1"/>
</dbReference>
<dbReference type="GO" id="GO:0031419">
    <property type="term" value="F:cobalamin binding"/>
    <property type="evidence" value="ECO:0007669"/>
    <property type="project" value="UniProtKB-UniRule"/>
</dbReference>
<feature type="binding site" evidence="22 24">
    <location>
        <position position="311"/>
    </location>
    <ligand>
        <name>Zn(2+)</name>
        <dbReference type="ChEBI" id="CHEBI:29105"/>
    </ligand>
</feature>
<comment type="similarity">
    <text evidence="5">Belongs to the vitamin-B12 dependent methionine synthase family.</text>
</comment>
<evidence type="ECO:0000256" key="11">
    <source>
        <dbReference type="ARBA" id="ARBA00022679"/>
    </source>
</evidence>
<dbReference type="GO" id="GO:0008270">
    <property type="term" value="F:zinc ion binding"/>
    <property type="evidence" value="ECO:0007669"/>
    <property type="project" value="UniProtKB-UniRule"/>
</dbReference>
<comment type="catalytic activity">
    <reaction evidence="1 21">
        <text>(6S)-5-methyl-5,6,7,8-tetrahydrofolate + L-homocysteine = (6S)-5,6,7,8-tetrahydrofolate + L-methionine</text>
        <dbReference type="Rhea" id="RHEA:11172"/>
        <dbReference type="ChEBI" id="CHEBI:18608"/>
        <dbReference type="ChEBI" id="CHEBI:57453"/>
        <dbReference type="ChEBI" id="CHEBI:57844"/>
        <dbReference type="ChEBI" id="CHEBI:58199"/>
        <dbReference type="EC" id="2.1.1.13"/>
    </reaction>
</comment>
<gene>
    <name evidence="31" type="ORF">FB467_0895</name>
</gene>
<dbReference type="Gene3D" id="1.10.1240.10">
    <property type="entry name" value="Methionine synthase domain"/>
    <property type="match status" value="1"/>
</dbReference>
<dbReference type="InterPro" id="IPR036724">
    <property type="entry name" value="Cobalamin-bd_sf"/>
</dbReference>
<dbReference type="PROSITE" id="PS50974">
    <property type="entry name" value="ADOMET_ACTIVATION"/>
    <property type="match status" value="1"/>
</dbReference>
<evidence type="ECO:0000256" key="9">
    <source>
        <dbReference type="ARBA" id="ARBA00022605"/>
    </source>
</evidence>
<dbReference type="SMART" id="SM01018">
    <property type="entry name" value="B12-binding_2"/>
    <property type="match status" value="1"/>
</dbReference>
<feature type="binding site" evidence="23">
    <location>
        <begin position="757"/>
        <end position="761"/>
    </location>
    <ligand>
        <name>methylcob(III)alamin</name>
        <dbReference type="ChEBI" id="CHEBI:28115"/>
    </ligand>
</feature>
<feature type="binding site" evidence="23">
    <location>
        <begin position="1181"/>
        <end position="1182"/>
    </location>
    <ligand>
        <name>S-adenosyl-L-methionine</name>
        <dbReference type="ChEBI" id="CHEBI:59789"/>
    </ligand>
</feature>
<dbReference type="AlphaFoldDB" id="A0A542YNW4"/>
<dbReference type="InterPro" id="IPR003759">
    <property type="entry name" value="Cbl-bd_cap"/>
</dbReference>
<evidence type="ECO:0000256" key="8">
    <source>
        <dbReference type="ARBA" id="ARBA00022603"/>
    </source>
</evidence>
<dbReference type="SUPFAM" id="SSF56507">
    <property type="entry name" value="Methionine synthase activation domain-like"/>
    <property type="match status" value="1"/>
</dbReference>
<feature type="domain" description="Hcy-binding" evidence="26">
    <location>
        <begin position="7"/>
        <end position="325"/>
    </location>
</feature>
<feature type="region of interest" description="Disordered" evidence="25">
    <location>
        <begin position="897"/>
        <end position="920"/>
    </location>
</feature>
<evidence type="ECO:0000256" key="4">
    <source>
        <dbReference type="ARBA" id="ARBA00005178"/>
    </source>
</evidence>
<feature type="domain" description="B12-binding N-terminal" evidence="30">
    <location>
        <begin position="649"/>
        <end position="743"/>
    </location>
</feature>
<evidence type="ECO:0000256" key="20">
    <source>
        <dbReference type="NCBIfam" id="TIGR02082"/>
    </source>
</evidence>
<dbReference type="FunFam" id="3.20.20.20:FF:000002">
    <property type="entry name" value="Methionine synthase"/>
    <property type="match status" value="1"/>
</dbReference>
<dbReference type="SUPFAM" id="SSF47644">
    <property type="entry name" value="Methionine synthase domain"/>
    <property type="match status" value="1"/>
</dbReference>
<feature type="domain" description="AdoMet activation" evidence="28">
    <location>
        <begin position="892"/>
        <end position="1219"/>
    </location>
</feature>
<dbReference type="GO" id="GO:0032259">
    <property type="term" value="P:methylation"/>
    <property type="evidence" value="ECO:0007669"/>
    <property type="project" value="UniProtKB-KW"/>
</dbReference>
<keyword evidence="14" id="KW-0677">Repeat</keyword>
<dbReference type="PROSITE" id="PS50972">
    <property type="entry name" value="PTERIN_BINDING"/>
    <property type="match status" value="1"/>
</dbReference>
<feature type="binding site" evidence="23">
    <location>
        <position position="693"/>
    </location>
    <ligand>
        <name>methylcob(III)alamin</name>
        <dbReference type="ChEBI" id="CHEBI:28115"/>
    </ligand>
</feature>
<keyword evidence="15 21" id="KW-0862">Zinc</keyword>
<comment type="pathway">
    <text evidence="4 21">Amino-acid biosynthesis; L-methionine biosynthesis via de novo pathway; L-methionine from L-homocysteine (MetH route): step 1/1.</text>
</comment>
<evidence type="ECO:0000259" key="30">
    <source>
        <dbReference type="PROSITE" id="PS51337"/>
    </source>
</evidence>
<feature type="binding site" description="axial binding residue" evidence="22">
    <location>
        <position position="760"/>
    </location>
    <ligand>
        <name>methylcob(III)alamin</name>
        <dbReference type="ChEBI" id="CHEBI:28115"/>
    </ligand>
    <ligandPart>
        <name>Co</name>
        <dbReference type="ChEBI" id="CHEBI:27638"/>
    </ligandPart>
</feature>
<evidence type="ECO:0000256" key="14">
    <source>
        <dbReference type="ARBA" id="ARBA00022737"/>
    </source>
</evidence>
<sequence length="1219" mass="132379">MTPSTSVPDIRSAATDRILVLDGAWGTLLQQFDLTDEDFRFEGAAEGRSYAGNFDLLQLTRPDVVAQVHRRYLEAGADITTTNTFTSTAIAQADYGTEHLVRELNAAAARIARQTADEVAAEDGRPRWVAGALGPTNRTASLSPDVERPEYRAITYRQLHDAYAEQVRGLLEGGADLLLVETVFDTLNAKAALAGIETVLTELGRRVPVIVSGTITDASGRTLSGQTPEAFAVSTQHADLLALGLNCALGPEALRPHLREIAGSTEALVSVHPNAGLPNAFGGYDETPEQMARVIGEFAEEGLVNIVGGCCGTTPEHITAIADAVREASPRTPGTRTAYLRLSGLEPFTLTPETNFVNVGERTNITGSPKFKKAVLEGDWDAAVQIARQQVDAGAQLIDVNVDEGMLDGVQAMTHFLNLLAGEPDISRVPVMVDSSRWEVLEAGLECLQGRGVVNSISLKDGEEEFLRRAEQVKHYGAAAVVMAFDEQGQGDTLERRTQICERAYRLLTEQVGFDPHDIIFDPNVLTVATGMSEHDRYALDFIEATRWIKEHLPGALVSGGISNVSFSFRGNNTVREAMHAVFLYHAIRAGLDMGIVNAGMLGVYEEIDPTLREAVEDVVLARREDATDRLIELAESYKGQTKEVSASAALAWRDAPVVERMRHALVHGISDYAVEDAEEAYQELGSALEVIEGPLMDGMDVVGDLFGSGKMFLPQVVKSARVMKKAVAHLTPYLEAAAVDTGGHTKGKIVLATVKGDVHDIGKNIVGVVLACNGYDVTDLGVMVPAEKLLDTAADLGADIVGVSGLITPSLDEMVGVATEMRRRGLRTPLLIGGATTSAAHTAVKIDPAYDGTVVHVIDASRAVGVATEVIGREEEIATRVGQEYARLRERHGDKQVPLVDLPTAREQSRPVSRSSVPAPNRLGREILEPDLRELVDIIDWTPFFTAWELRGTFPKILDDPRQGEAASQLYSEARTLLDRILDEGLLRARGVVSLWPARRSGDDILVLDASADHPAEAPPLATLHTLRQQRKRENGYLALADFVGYEDDHVGGFAVSIHGAEELAAQFRANHDDYTAIMVQALADRLAEAFAEWLHLYVRRDMWGYAPDEDLPLMELIRERYQGIRPAPGYPAQPDHTEKFTLFDLLDAGEVGMELTESCAMTPNSAVSGIIFAHPDCRYFAVGKLSEDQVKDYAARKGWTLAEAEKWLAPNLGYVPA</sequence>
<dbReference type="SUPFAM" id="SSF51717">
    <property type="entry name" value="Dihydropteroate synthetase-like"/>
    <property type="match status" value="1"/>
</dbReference>
<dbReference type="FunFam" id="3.20.20.330:FF:000001">
    <property type="entry name" value="Methionine synthase"/>
    <property type="match status" value="1"/>
</dbReference>
<dbReference type="Pfam" id="PF02965">
    <property type="entry name" value="Met_synt_B12"/>
    <property type="match status" value="1"/>
</dbReference>
<dbReference type="InterPro" id="IPR004223">
    <property type="entry name" value="VitB12-dep_Met_synth_activ_dom"/>
</dbReference>
<feature type="domain" description="B12-binding" evidence="29">
    <location>
        <begin position="747"/>
        <end position="882"/>
    </location>
</feature>
<dbReference type="PANTHER" id="PTHR45833:SF1">
    <property type="entry name" value="METHIONINE SYNTHASE"/>
    <property type="match status" value="1"/>
</dbReference>
<dbReference type="UniPathway" id="UPA00051">
    <property type="reaction ID" value="UER00081"/>
</dbReference>
<comment type="domain">
    <text evidence="21">Modular enzyme with four functionally distinct domains. The isolated Hcy-binding domain catalyzes methyl transfer from free methylcobalamin to homocysteine. The Hcy-binding domain in association with the pterin-binding domain catalyzes the methylation of cob(I)alamin by methyltetrahydrofolate and the methylation of homocysteine. The B12-binding domain binds the cofactor. The AdoMet activation domain binds S-adenosyl-L-methionine. Under aerobic conditions cob(I)alamin can be converted to inactive cob(II)alamin. Reductive methylation by S-adenosyl-L-methionine and flavodoxin regenerates methylcobalamin.</text>
</comment>
<evidence type="ECO:0000256" key="25">
    <source>
        <dbReference type="SAM" id="MobiDB-lite"/>
    </source>
</evidence>
<dbReference type="Gene3D" id="1.10.288.10">
    <property type="entry name" value="Cobalamin-dependent Methionine Synthase, domain 2"/>
    <property type="match status" value="1"/>
</dbReference>
<evidence type="ECO:0000256" key="1">
    <source>
        <dbReference type="ARBA" id="ARBA00001700"/>
    </source>
</evidence>
<keyword evidence="8 21" id="KW-0489">Methyltransferase</keyword>
<dbReference type="InterPro" id="IPR050554">
    <property type="entry name" value="Met_Synthase/Corrinoid"/>
</dbReference>
<reference evidence="31 32" key="1">
    <citation type="submission" date="2019-06" db="EMBL/GenBank/DDBJ databases">
        <title>Sequencing the genomes of 1000 actinobacteria strains.</title>
        <authorList>
            <person name="Klenk H.-P."/>
        </authorList>
    </citation>
    <scope>NUCLEOTIDE SEQUENCE [LARGE SCALE GENOMIC DNA]</scope>
    <source>
        <strain evidence="31 32">DSM 12335</strain>
    </source>
</reference>
<dbReference type="InterPro" id="IPR011005">
    <property type="entry name" value="Dihydropteroate_synth-like_sf"/>
</dbReference>
<dbReference type="GO" id="GO:0005829">
    <property type="term" value="C:cytosol"/>
    <property type="evidence" value="ECO:0007669"/>
    <property type="project" value="TreeGrafter"/>
</dbReference>
<evidence type="ECO:0000256" key="13">
    <source>
        <dbReference type="ARBA" id="ARBA00022723"/>
    </source>
</evidence>
<dbReference type="PANTHER" id="PTHR45833">
    <property type="entry name" value="METHIONINE SYNTHASE"/>
    <property type="match status" value="1"/>
</dbReference>
<dbReference type="Proteomes" id="UP000319516">
    <property type="component" value="Unassembled WGS sequence"/>
</dbReference>
<dbReference type="InterPro" id="IPR036589">
    <property type="entry name" value="HCY_dom_sf"/>
</dbReference>
<dbReference type="EMBL" id="VFOP01000001">
    <property type="protein sequence ID" value="TQL49802.1"/>
    <property type="molecule type" value="Genomic_DNA"/>
</dbReference>
<keyword evidence="32" id="KW-1185">Reference proteome</keyword>
<comment type="cofactor">
    <cofactor evidence="3 21 22">
        <name>methylcob(III)alamin</name>
        <dbReference type="ChEBI" id="CHEBI:28115"/>
    </cofactor>
</comment>
<dbReference type="CDD" id="cd00740">
    <property type="entry name" value="MeTr"/>
    <property type="match status" value="1"/>
</dbReference>
<evidence type="ECO:0000259" key="28">
    <source>
        <dbReference type="PROSITE" id="PS50974"/>
    </source>
</evidence>
<dbReference type="GO" id="GO:0008705">
    <property type="term" value="F:methionine synthase activity"/>
    <property type="evidence" value="ECO:0007669"/>
    <property type="project" value="UniProtKB-UniRule"/>
</dbReference>
<evidence type="ECO:0000256" key="24">
    <source>
        <dbReference type="PROSITE-ProRule" id="PRU00333"/>
    </source>
</evidence>
<comment type="cofactor">
    <cofactor evidence="2 21 24">
        <name>Zn(2+)</name>
        <dbReference type="ChEBI" id="CHEBI:29105"/>
    </cofactor>
</comment>
<evidence type="ECO:0000259" key="26">
    <source>
        <dbReference type="PROSITE" id="PS50970"/>
    </source>
</evidence>
<dbReference type="InterPro" id="IPR003726">
    <property type="entry name" value="HCY_dom"/>
</dbReference>
<feature type="binding site" evidence="23">
    <location>
        <position position="809"/>
    </location>
    <ligand>
        <name>methylcob(III)alamin</name>
        <dbReference type="ChEBI" id="CHEBI:28115"/>
    </ligand>
</feature>
<evidence type="ECO:0000256" key="12">
    <source>
        <dbReference type="ARBA" id="ARBA00022691"/>
    </source>
</evidence>
<feature type="binding site" evidence="23">
    <location>
        <position position="941"/>
    </location>
    <ligand>
        <name>S-adenosyl-L-methionine</name>
        <dbReference type="ChEBI" id="CHEBI:59789"/>
    </ligand>
</feature>
<dbReference type="Gene3D" id="3.20.20.20">
    <property type="entry name" value="Dihydropteroate synthase-like"/>
    <property type="match status" value="1"/>
</dbReference>
<dbReference type="CDD" id="cd02069">
    <property type="entry name" value="methionine_synthase_B12_BD"/>
    <property type="match status" value="1"/>
</dbReference>
<dbReference type="SUPFAM" id="SSF52242">
    <property type="entry name" value="Cobalamin (vitamin B12)-binding domain"/>
    <property type="match status" value="1"/>
</dbReference>
<evidence type="ECO:0000256" key="16">
    <source>
        <dbReference type="ARBA" id="ARBA00023167"/>
    </source>
</evidence>
<dbReference type="InterPro" id="IPR036594">
    <property type="entry name" value="Meth_synthase_dom"/>
</dbReference>
<dbReference type="Pfam" id="PF02607">
    <property type="entry name" value="B12-binding_2"/>
    <property type="match status" value="1"/>
</dbReference>
<dbReference type="EC" id="2.1.1.13" evidence="6 20"/>
<evidence type="ECO:0000256" key="21">
    <source>
        <dbReference type="PIRNR" id="PIRNR000381"/>
    </source>
</evidence>
<organism evidence="31 32">
    <name type="scientific">Ornithinicoccus hortensis</name>
    <dbReference type="NCBI Taxonomy" id="82346"/>
    <lineage>
        <taxon>Bacteria</taxon>
        <taxon>Bacillati</taxon>
        <taxon>Actinomycetota</taxon>
        <taxon>Actinomycetes</taxon>
        <taxon>Micrococcales</taxon>
        <taxon>Intrasporangiaceae</taxon>
        <taxon>Ornithinicoccus</taxon>
    </lineage>
</organism>
<evidence type="ECO:0000256" key="2">
    <source>
        <dbReference type="ARBA" id="ARBA00001947"/>
    </source>
</evidence>
<evidence type="ECO:0000256" key="22">
    <source>
        <dbReference type="PIRSR" id="PIRSR000381-1"/>
    </source>
</evidence>
<dbReference type="Pfam" id="PF02310">
    <property type="entry name" value="B12-binding"/>
    <property type="match status" value="1"/>
</dbReference>
<protein>
    <recommendedName>
        <fullName evidence="7 20">Methionine synthase</fullName>
        <ecNumber evidence="6 20">2.1.1.13</ecNumber>
    </recommendedName>
    <alternativeName>
        <fullName evidence="19 21">5-methyltetrahydrofolate--homocysteine methyltransferase</fullName>
    </alternativeName>
</protein>
<feature type="binding site" evidence="23">
    <location>
        <position position="861"/>
    </location>
    <ligand>
        <name>methylcob(III)alamin</name>
        <dbReference type="ChEBI" id="CHEBI:28115"/>
    </ligand>
</feature>